<dbReference type="Proteomes" id="UP001501588">
    <property type="component" value="Unassembled WGS sequence"/>
</dbReference>
<dbReference type="InterPro" id="IPR037185">
    <property type="entry name" value="EmrE-like"/>
</dbReference>
<dbReference type="PANTHER" id="PTHR22911">
    <property type="entry name" value="ACYL-MALONYL CONDENSING ENZYME-RELATED"/>
    <property type="match status" value="1"/>
</dbReference>
<feature type="transmembrane region" description="Helical" evidence="1">
    <location>
        <begin position="198"/>
        <end position="220"/>
    </location>
</feature>
<keyword evidence="1" id="KW-1133">Transmembrane helix</keyword>
<organism evidence="3 4">
    <name type="scientific">Craurococcus roseus</name>
    <dbReference type="NCBI Taxonomy" id="77585"/>
    <lineage>
        <taxon>Bacteria</taxon>
        <taxon>Pseudomonadati</taxon>
        <taxon>Pseudomonadota</taxon>
        <taxon>Alphaproteobacteria</taxon>
        <taxon>Acetobacterales</taxon>
        <taxon>Acetobacteraceae</taxon>
        <taxon>Craurococcus</taxon>
    </lineage>
</organism>
<evidence type="ECO:0000313" key="3">
    <source>
        <dbReference type="EMBL" id="GAA0602421.1"/>
    </source>
</evidence>
<comment type="caution">
    <text evidence="3">The sequence shown here is derived from an EMBL/GenBank/DDBJ whole genome shotgun (WGS) entry which is preliminary data.</text>
</comment>
<proteinExistence type="predicted"/>
<dbReference type="PANTHER" id="PTHR22911:SF79">
    <property type="entry name" value="MOBA-LIKE NTP TRANSFERASE DOMAIN-CONTAINING PROTEIN"/>
    <property type="match status" value="1"/>
</dbReference>
<dbReference type="EMBL" id="BAAAFZ010000082">
    <property type="protein sequence ID" value="GAA0602421.1"/>
    <property type="molecule type" value="Genomic_DNA"/>
</dbReference>
<feature type="transmembrane region" description="Helical" evidence="1">
    <location>
        <begin position="232"/>
        <end position="250"/>
    </location>
</feature>
<feature type="transmembrane region" description="Helical" evidence="1">
    <location>
        <begin position="139"/>
        <end position="158"/>
    </location>
</feature>
<name>A0ABP3R6I3_9PROT</name>
<dbReference type="SUPFAM" id="SSF103481">
    <property type="entry name" value="Multidrug resistance efflux transporter EmrE"/>
    <property type="match status" value="2"/>
</dbReference>
<dbReference type="Pfam" id="PF00892">
    <property type="entry name" value="EamA"/>
    <property type="match status" value="2"/>
</dbReference>
<feature type="domain" description="EamA" evidence="2">
    <location>
        <begin position="140"/>
        <end position="270"/>
    </location>
</feature>
<feature type="transmembrane region" description="Helical" evidence="1">
    <location>
        <begin position="31"/>
        <end position="53"/>
    </location>
</feature>
<keyword evidence="1" id="KW-0472">Membrane</keyword>
<keyword evidence="1" id="KW-0812">Transmembrane</keyword>
<evidence type="ECO:0000259" key="2">
    <source>
        <dbReference type="Pfam" id="PF00892"/>
    </source>
</evidence>
<feature type="transmembrane region" description="Helical" evidence="1">
    <location>
        <begin position="170"/>
        <end position="192"/>
    </location>
</feature>
<reference evidence="4" key="1">
    <citation type="journal article" date="2019" name="Int. J. Syst. Evol. Microbiol.">
        <title>The Global Catalogue of Microorganisms (GCM) 10K type strain sequencing project: providing services to taxonomists for standard genome sequencing and annotation.</title>
        <authorList>
            <consortium name="The Broad Institute Genomics Platform"/>
            <consortium name="The Broad Institute Genome Sequencing Center for Infectious Disease"/>
            <person name="Wu L."/>
            <person name="Ma J."/>
        </authorList>
    </citation>
    <scope>NUCLEOTIDE SEQUENCE [LARGE SCALE GENOMIC DNA]</scope>
    <source>
        <strain evidence="4">JCM 9933</strain>
    </source>
</reference>
<feature type="transmembrane region" description="Helical" evidence="1">
    <location>
        <begin position="65"/>
        <end position="82"/>
    </location>
</feature>
<dbReference type="InterPro" id="IPR000620">
    <property type="entry name" value="EamA_dom"/>
</dbReference>
<keyword evidence="4" id="KW-1185">Reference proteome</keyword>
<gene>
    <name evidence="3" type="ORF">GCM10009416_45330</name>
</gene>
<protein>
    <recommendedName>
        <fullName evidence="2">EamA domain-containing protein</fullName>
    </recommendedName>
</protein>
<feature type="transmembrane region" description="Helical" evidence="1">
    <location>
        <begin position="256"/>
        <end position="273"/>
    </location>
</feature>
<evidence type="ECO:0000313" key="4">
    <source>
        <dbReference type="Proteomes" id="UP001501588"/>
    </source>
</evidence>
<accession>A0ABP3R6I3</accession>
<evidence type="ECO:0000256" key="1">
    <source>
        <dbReference type="SAM" id="Phobius"/>
    </source>
</evidence>
<feature type="domain" description="EamA" evidence="2">
    <location>
        <begin position="1"/>
        <end position="129"/>
    </location>
</feature>
<sequence length="280" mass="27856">MLASAAAIAVAPTAAKLALDAGGNTPTVVAARAVVGAALVALLIAWSGQAFAVDREARKRCFRAGVFYALGSAGFIGSVAFIPVSLAVLIVFTHPLLVAAVSHRLGGDRLTPRKLALALAALAGLALALRPEAGGLDPAGIGLAAFGAVAACGMILLTARAQERATNLQVNFHMAALTAAAFAVGATAAGAWSFPSGLVGWLGLFGAGAGLAVGLLAFFAAFRHIGPVRASMISNVEPLLSILVAVAVLGESLGPWQWGGAALVVAALVLFEAPGRGGRP</sequence>